<sequence>MSILEIVYPAVYFAMAFGAAILLVLAFGVSLHVEGSWGARFVPAIAPLIVLGIALSSLLSGRNLAMAAQHIDLLAEQPGGGASILRLITLSILCIAGAKLVGAFTRRRALSEAPGSALFVSLLIYIVASNLLPSAFGTVPTFVHSLFYSLVIFAAVWAARREPLETMIKAAKAALYVLLVGSLVAALLVPAIALQPDYQGLIPGLHVRLWGLGSNANSIGPLAMLTLLLEYLLPTRNRRLRALLITAAVLVFILAQSKTVWFALLIVLAILAWYRWPLRAGRQAALLLALVMITVLSAGLLAVMFVDLPSLWDRISDSKVGDSVATVSGRTGIWEVALREWQHSPLFGYGPTIWGEKFRWQIGMPYAFSAHNQFMQTLSVAGTLGFLALLAYLRYLIPAALRMAAQTRGVSVALLAMILLRCFSEAPLAMTGLIDGDALTHLLLFAIVLRAPARELRRSEAQVVPAGLRA</sequence>
<feature type="transmembrane region" description="Helical" evidence="5">
    <location>
        <begin position="374"/>
        <end position="393"/>
    </location>
</feature>
<evidence type="ECO:0000256" key="5">
    <source>
        <dbReference type="SAM" id="Phobius"/>
    </source>
</evidence>
<keyword evidence="7" id="KW-0436">Ligase</keyword>
<dbReference type="OrthoDB" id="7056675at2"/>
<dbReference type="AlphaFoldDB" id="A0A840G8E8"/>
<keyword evidence="8" id="KW-1185">Reference proteome</keyword>
<dbReference type="PANTHER" id="PTHR37422:SF13">
    <property type="entry name" value="LIPOPOLYSACCHARIDE BIOSYNTHESIS PROTEIN PA4999-RELATED"/>
    <property type="match status" value="1"/>
</dbReference>
<organism evidence="7 8">
    <name type="scientific">Rhodocyclus tenuis</name>
    <name type="common">Rhodospirillum tenue</name>
    <dbReference type="NCBI Taxonomy" id="1066"/>
    <lineage>
        <taxon>Bacteria</taxon>
        <taxon>Pseudomonadati</taxon>
        <taxon>Pseudomonadota</taxon>
        <taxon>Betaproteobacteria</taxon>
        <taxon>Rhodocyclales</taxon>
        <taxon>Rhodocyclaceae</taxon>
        <taxon>Rhodocyclus</taxon>
    </lineage>
</organism>
<evidence type="ECO:0000256" key="2">
    <source>
        <dbReference type="ARBA" id="ARBA00022692"/>
    </source>
</evidence>
<feature type="transmembrane region" description="Helical" evidence="5">
    <location>
        <begin position="41"/>
        <end position="64"/>
    </location>
</feature>
<dbReference type="Proteomes" id="UP000587070">
    <property type="component" value="Unassembled WGS sequence"/>
</dbReference>
<keyword evidence="4 5" id="KW-0472">Membrane</keyword>
<dbReference type="Pfam" id="PF04932">
    <property type="entry name" value="Wzy_C"/>
    <property type="match status" value="1"/>
</dbReference>
<feature type="transmembrane region" description="Helical" evidence="5">
    <location>
        <begin position="405"/>
        <end position="423"/>
    </location>
</feature>
<dbReference type="GO" id="GO:0016874">
    <property type="term" value="F:ligase activity"/>
    <property type="evidence" value="ECO:0007669"/>
    <property type="project" value="UniProtKB-KW"/>
</dbReference>
<dbReference type="EMBL" id="JACIGE010000004">
    <property type="protein sequence ID" value="MBB4247200.1"/>
    <property type="molecule type" value="Genomic_DNA"/>
</dbReference>
<gene>
    <name evidence="7" type="ORF">GGD90_001566</name>
</gene>
<evidence type="ECO:0000256" key="1">
    <source>
        <dbReference type="ARBA" id="ARBA00004141"/>
    </source>
</evidence>
<feature type="transmembrane region" description="Helical" evidence="5">
    <location>
        <begin position="285"/>
        <end position="306"/>
    </location>
</feature>
<dbReference type="RefSeq" id="WP_153115696.1">
    <property type="nucleotide sequence ID" value="NZ_JACIGE010000004.1"/>
</dbReference>
<feature type="transmembrane region" description="Helical" evidence="5">
    <location>
        <begin position="261"/>
        <end position="278"/>
    </location>
</feature>
<evidence type="ECO:0000256" key="3">
    <source>
        <dbReference type="ARBA" id="ARBA00022989"/>
    </source>
</evidence>
<comment type="caution">
    <text evidence="7">The sequence shown here is derived from an EMBL/GenBank/DDBJ whole genome shotgun (WGS) entry which is preliminary data.</text>
</comment>
<feature type="transmembrane region" description="Helical" evidence="5">
    <location>
        <begin position="173"/>
        <end position="194"/>
    </location>
</feature>
<dbReference type="InterPro" id="IPR007016">
    <property type="entry name" value="O-antigen_ligase-rel_domated"/>
</dbReference>
<dbReference type="PANTHER" id="PTHR37422">
    <property type="entry name" value="TEICHURONIC ACID BIOSYNTHESIS PROTEIN TUAE"/>
    <property type="match status" value="1"/>
</dbReference>
<evidence type="ECO:0000259" key="6">
    <source>
        <dbReference type="Pfam" id="PF04932"/>
    </source>
</evidence>
<reference evidence="7 8" key="1">
    <citation type="submission" date="2020-08" db="EMBL/GenBank/DDBJ databases">
        <title>Genome sequencing of Purple Non-Sulfur Bacteria from various extreme environments.</title>
        <authorList>
            <person name="Mayer M."/>
        </authorList>
    </citation>
    <scope>NUCLEOTIDE SEQUENCE [LARGE SCALE GENOMIC DNA]</scope>
    <source>
        <strain evidence="7 8">2761</strain>
    </source>
</reference>
<proteinExistence type="predicted"/>
<feature type="transmembrane region" description="Helical" evidence="5">
    <location>
        <begin position="142"/>
        <end position="161"/>
    </location>
</feature>
<feature type="transmembrane region" description="Helical" evidence="5">
    <location>
        <begin position="84"/>
        <end position="105"/>
    </location>
</feature>
<protein>
    <submittedName>
        <fullName evidence="7">O-antigen ligase</fullName>
    </submittedName>
</protein>
<keyword evidence="2 5" id="KW-0812">Transmembrane</keyword>
<dbReference type="InterPro" id="IPR051533">
    <property type="entry name" value="WaaL-like"/>
</dbReference>
<feature type="domain" description="O-antigen ligase-related" evidence="6">
    <location>
        <begin position="247"/>
        <end position="390"/>
    </location>
</feature>
<name>A0A840G8E8_RHOTE</name>
<feature type="transmembrane region" description="Helical" evidence="5">
    <location>
        <begin position="117"/>
        <end position="136"/>
    </location>
</feature>
<comment type="subcellular location">
    <subcellularLocation>
        <location evidence="1">Membrane</location>
        <topology evidence="1">Multi-pass membrane protein</topology>
    </subcellularLocation>
</comment>
<dbReference type="GO" id="GO:0016020">
    <property type="term" value="C:membrane"/>
    <property type="evidence" value="ECO:0007669"/>
    <property type="project" value="UniProtKB-SubCell"/>
</dbReference>
<evidence type="ECO:0000313" key="7">
    <source>
        <dbReference type="EMBL" id="MBB4247200.1"/>
    </source>
</evidence>
<feature type="transmembrane region" description="Helical" evidence="5">
    <location>
        <begin position="214"/>
        <end position="233"/>
    </location>
</feature>
<keyword evidence="3 5" id="KW-1133">Transmembrane helix</keyword>
<accession>A0A840G8E8</accession>
<evidence type="ECO:0000313" key="8">
    <source>
        <dbReference type="Proteomes" id="UP000587070"/>
    </source>
</evidence>
<feature type="transmembrane region" description="Helical" evidence="5">
    <location>
        <begin position="240"/>
        <end position="255"/>
    </location>
</feature>
<feature type="transmembrane region" description="Helical" evidence="5">
    <location>
        <begin position="6"/>
        <end position="29"/>
    </location>
</feature>
<evidence type="ECO:0000256" key="4">
    <source>
        <dbReference type="ARBA" id="ARBA00023136"/>
    </source>
</evidence>